<comment type="similarity">
    <text evidence="5">Belongs to the ESV1 family.</text>
</comment>
<dbReference type="GO" id="GO:0005982">
    <property type="term" value="P:starch metabolic process"/>
    <property type="evidence" value="ECO:0007669"/>
    <property type="project" value="TreeGrafter"/>
</dbReference>
<dbReference type="GO" id="GO:0009570">
    <property type="term" value="C:chloroplast stroma"/>
    <property type="evidence" value="ECO:0007669"/>
    <property type="project" value="UniProtKB-SubCell"/>
</dbReference>
<feature type="compositionally biased region" description="Polar residues" evidence="6">
    <location>
        <begin position="169"/>
        <end position="181"/>
    </location>
</feature>
<comment type="caution">
    <text evidence="7">The sequence shown here is derived from an EMBL/GenBank/DDBJ whole genome shotgun (WGS) entry which is preliminary data.</text>
</comment>
<dbReference type="OrthoDB" id="343842at2759"/>
<comment type="subcellular location">
    <subcellularLocation>
        <location evidence="1">Plastid</location>
        <location evidence="1">Chloroplast stroma</location>
    </subcellularLocation>
</comment>
<evidence type="ECO:0000256" key="2">
    <source>
        <dbReference type="ARBA" id="ARBA00022528"/>
    </source>
</evidence>
<gene>
    <name evidence="7" type="ORF">CJ030_MR3G014494</name>
</gene>
<dbReference type="Proteomes" id="UP000516437">
    <property type="component" value="Chromosome 3"/>
</dbReference>
<evidence type="ECO:0000256" key="5">
    <source>
        <dbReference type="ARBA" id="ARBA00038237"/>
    </source>
</evidence>
<accession>A0A6A1W193</accession>
<evidence type="ECO:0000256" key="1">
    <source>
        <dbReference type="ARBA" id="ARBA00004470"/>
    </source>
</evidence>
<keyword evidence="3" id="KW-0934">Plastid</keyword>
<name>A0A6A1W193_9ROSI</name>
<keyword evidence="4" id="KW-0809">Transit peptide</keyword>
<organism evidence="7 8">
    <name type="scientific">Morella rubra</name>
    <name type="common">Chinese bayberry</name>
    <dbReference type="NCBI Taxonomy" id="262757"/>
    <lineage>
        <taxon>Eukaryota</taxon>
        <taxon>Viridiplantae</taxon>
        <taxon>Streptophyta</taxon>
        <taxon>Embryophyta</taxon>
        <taxon>Tracheophyta</taxon>
        <taxon>Spermatophyta</taxon>
        <taxon>Magnoliopsida</taxon>
        <taxon>eudicotyledons</taxon>
        <taxon>Gunneridae</taxon>
        <taxon>Pentapetalae</taxon>
        <taxon>rosids</taxon>
        <taxon>fabids</taxon>
        <taxon>Fagales</taxon>
        <taxon>Myricaceae</taxon>
        <taxon>Morella</taxon>
    </lineage>
</organism>
<evidence type="ECO:0000313" key="8">
    <source>
        <dbReference type="Proteomes" id="UP000516437"/>
    </source>
</evidence>
<evidence type="ECO:0000256" key="3">
    <source>
        <dbReference type="ARBA" id="ARBA00022640"/>
    </source>
</evidence>
<dbReference type="GO" id="GO:2000904">
    <property type="term" value="P:regulation of starch metabolic process"/>
    <property type="evidence" value="ECO:0007669"/>
    <property type="project" value="TreeGrafter"/>
</dbReference>
<keyword evidence="8" id="KW-1185">Reference proteome</keyword>
<evidence type="ECO:0000256" key="6">
    <source>
        <dbReference type="SAM" id="MobiDB-lite"/>
    </source>
</evidence>
<proteinExistence type="inferred from homology"/>
<dbReference type="InterPro" id="IPR052495">
    <property type="entry name" value="Alpha-glucan_binding_chloro"/>
</dbReference>
<reference evidence="7 8" key="1">
    <citation type="journal article" date="2019" name="Plant Biotechnol. J.">
        <title>The red bayberry genome and genetic basis of sex determination.</title>
        <authorList>
            <person name="Jia H.M."/>
            <person name="Jia H.J."/>
            <person name="Cai Q.L."/>
            <person name="Wang Y."/>
            <person name="Zhao H.B."/>
            <person name="Yang W.F."/>
            <person name="Wang G.Y."/>
            <person name="Li Y.H."/>
            <person name="Zhan D.L."/>
            <person name="Shen Y.T."/>
            <person name="Niu Q.F."/>
            <person name="Chang L."/>
            <person name="Qiu J."/>
            <person name="Zhao L."/>
            <person name="Xie H.B."/>
            <person name="Fu W.Y."/>
            <person name="Jin J."/>
            <person name="Li X.W."/>
            <person name="Jiao Y."/>
            <person name="Zhou C.C."/>
            <person name="Tu T."/>
            <person name="Chai C.Y."/>
            <person name="Gao J.L."/>
            <person name="Fan L.J."/>
            <person name="van de Weg E."/>
            <person name="Wang J.Y."/>
            <person name="Gao Z.S."/>
        </authorList>
    </citation>
    <scope>NUCLEOTIDE SEQUENCE [LARGE SCALE GENOMIC DNA]</scope>
    <source>
        <tissue evidence="7">Leaves</tissue>
    </source>
</reference>
<dbReference type="AlphaFoldDB" id="A0A6A1W193"/>
<dbReference type="PANTHER" id="PTHR34113">
    <property type="entry name" value="INACTIVE PURPLE ACID PHOSPHATASE-LIKE PROTEIN"/>
    <property type="match status" value="1"/>
</dbReference>
<evidence type="ECO:0000313" key="7">
    <source>
        <dbReference type="EMBL" id="KAB1218096.1"/>
    </source>
</evidence>
<sequence>MASHTGATPGAAHLFPCKQELRHPPVQVLAVGKAILAARTRTRSIGRLRARVSDGGDSYLDMWKNAVDRERKEIEFQKIAENTSEINDESVEGLEKKSEEFQKILEVPREERDRVQRMQVVDRAAAAIAAARAILVDNGSRPKAAGSGESGSLGAGDSKSTDEEGAWSRSISVPRSDNSGTGIPGPDFWSWTPPSNGVNDAQVAGRSSVYPTSTDPVIEKEWSVDSLSIPFESKLYESSYNLPLPPLQSLLEVEKVEVSESSLEMPSSKEEHELGVQFSAHAAEAAHALGKVDEPSSDGVNADGSRWWRETGVEQRPDGVICRWTVTRGVSADQVVEWQEKFWEAADDFGCKELGSEKSGRDSTGNVWREYWRESMWQDCGLVHLEKTADKWGNNGKGDEWQEKWWEHYNASGEAEKWAHKWCSIDPNTDLEAGHAHVWHERWGEKYDGHGGSMKYTDKWAERCEGDGWTKWGDKWDENFDLDGHGVKQGETWWEGKHGERWNRTWGEHHNCSGWVHKYGKSSSGEHWDTHVQQDTWYERYPHFGFYHCLDNSVQLREVQKPSEMS</sequence>
<protein>
    <submittedName>
        <fullName evidence="7">Uncharacterized protein</fullName>
    </submittedName>
</protein>
<evidence type="ECO:0000256" key="4">
    <source>
        <dbReference type="ARBA" id="ARBA00022946"/>
    </source>
</evidence>
<dbReference type="PANTHER" id="PTHR34113:SF2">
    <property type="entry name" value="PROTEIN LIKE EARLY STARVATION, CHLOROPLASTIC"/>
    <property type="match status" value="1"/>
</dbReference>
<dbReference type="EMBL" id="RXIC02000021">
    <property type="protein sequence ID" value="KAB1218096.1"/>
    <property type="molecule type" value="Genomic_DNA"/>
</dbReference>
<dbReference type="GO" id="GO:2001070">
    <property type="term" value="F:starch binding"/>
    <property type="evidence" value="ECO:0007669"/>
    <property type="project" value="TreeGrafter"/>
</dbReference>
<feature type="region of interest" description="Disordered" evidence="6">
    <location>
        <begin position="139"/>
        <end position="195"/>
    </location>
</feature>
<dbReference type="GO" id="GO:0043036">
    <property type="term" value="C:starch grain"/>
    <property type="evidence" value="ECO:0007669"/>
    <property type="project" value="TreeGrafter"/>
</dbReference>
<keyword evidence="2" id="KW-0150">Chloroplast</keyword>